<dbReference type="Proteomes" id="UP000070617">
    <property type="component" value="Unassembled WGS sequence"/>
</dbReference>
<organism evidence="2 3">
    <name type="scientific">Fusobacterium equinum</name>
    <dbReference type="NCBI Taxonomy" id="134605"/>
    <lineage>
        <taxon>Bacteria</taxon>
        <taxon>Fusobacteriati</taxon>
        <taxon>Fusobacteriota</taxon>
        <taxon>Fusobacteriia</taxon>
        <taxon>Fusobacteriales</taxon>
        <taxon>Fusobacteriaceae</taxon>
        <taxon>Fusobacterium</taxon>
    </lineage>
</organism>
<evidence type="ECO:0000313" key="2">
    <source>
        <dbReference type="EMBL" id="KXA13278.1"/>
    </source>
</evidence>
<comment type="caution">
    <text evidence="2">The sequence shown here is derived from an EMBL/GenBank/DDBJ whole genome shotgun (WGS) entry which is preliminary data.</text>
</comment>
<dbReference type="EMBL" id="LRPX01000078">
    <property type="protein sequence ID" value="KXA13278.1"/>
    <property type="molecule type" value="Genomic_DNA"/>
</dbReference>
<proteinExistence type="predicted"/>
<sequence length="532" mass="56793">MLEEKSIKNWLKRKVRFTQALLVAFLITGGIASANVVVGTGTGNGDNTITDSEVNVLGSKNAIKKEKKSSVVGDENTVEESEDVNVVGNKNTVKNSNRQNVMGSDNEITGRDQGTNSGKKRTTVDTIIGGGNKISGNNTYMKGYESLTVIGNNNESVNPSSGIVIGDNQQIGTIDETVVIGSMRPEDKKDRNNAQGHKSVIIGYQAGGKDEQCSGGFNVAIGHSARVDGWMGAVTGYNSHIKAKDGHFLSIYGAENKISGDMGDGWVNMRAYANSIVGSWNKIEDSNNSMIFGAGNKVSHAMSITEKVEEVNGNGVYLSYRSQGGEAYSDINNKDMADLAMLNGGSVMTLGNANVIDYAIRSQVLGTGNILKGTNTKESTMNSINGYRNIGTNIKNMSLLGNGNKVSETKNGVVIGDYHELNGGNNNIILGSMETREEEETRTYIPMISTDEKPKPLEYKVKKQVAIKKHKDNISNAVMIGYNTDVEKDGGVALGSEAVSNIDKGKQGFDAAVNAVSAKDDIAWKSTRAALS</sequence>
<feature type="compositionally biased region" description="Polar residues" evidence="1">
    <location>
        <begin position="98"/>
        <end position="117"/>
    </location>
</feature>
<accession>A0A133NAF4</accession>
<dbReference type="RefSeq" id="WP_222702542.1">
    <property type="nucleotide sequence ID" value="NZ_KQ956563.1"/>
</dbReference>
<evidence type="ECO:0008006" key="4">
    <source>
        <dbReference type="Google" id="ProtNLM"/>
    </source>
</evidence>
<reference evidence="3" key="1">
    <citation type="submission" date="2016-01" db="EMBL/GenBank/DDBJ databases">
        <authorList>
            <person name="Mitreva M."/>
            <person name="Pepin K.H."/>
            <person name="Mihindukulasuriya K.A."/>
            <person name="Fulton R."/>
            <person name="Fronick C."/>
            <person name="O'Laughlin M."/>
            <person name="Miner T."/>
            <person name="Herter B."/>
            <person name="Rosa B.A."/>
            <person name="Cordes M."/>
            <person name="Tomlinson C."/>
            <person name="Wollam A."/>
            <person name="Palsikar V.B."/>
            <person name="Mardis E.R."/>
            <person name="Wilson R.K."/>
        </authorList>
    </citation>
    <scope>NUCLEOTIDE SEQUENCE [LARGE SCALE GENOMIC DNA]</scope>
    <source>
        <strain evidence="3">CMW8396</strain>
    </source>
</reference>
<name>A0A133NAF4_9FUSO</name>
<keyword evidence="3" id="KW-1185">Reference proteome</keyword>
<evidence type="ECO:0000256" key="1">
    <source>
        <dbReference type="SAM" id="MobiDB-lite"/>
    </source>
</evidence>
<gene>
    <name evidence="2" type="ORF">HMPREF3206_01490</name>
</gene>
<protein>
    <recommendedName>
        <fullName evidence="4">Hep/Hag repeat protein</fullName>
    </recommendedName>
</protein>
<dbReference type="AlphaFoldDB" id="A0A133NAF4"/>
<feature type="non-terminal residue" evidence="2">
    <location>
        <position position="532"/>
    </location>
</feature>
<feature type="region of interest" description="Disordered" evidence="1">
    <location>
        <begin position="94"/>
        <end position="122"/>
    </location>
</feature>
<dbReference type="InterPro" id="IPR011049">
    <property type="entry name" value="Serralysin-like_metalloprot_C"/>
</dbReference>
<evidence type="ECO:0000313" key="3">
    <source>
        <dbReference type="Proteomes" id="UP000070617"/>
    </source>
</evidence>
<dbReference type="Gene3D" id="2.150.10.10">
    <property type="entry name" value="Serralysin-like metalloprotease, C-terminal"/>
    <property type="match status" value="1"/>
</dbReference>